<name>A0A1B6LHY3_9HEMI</name>
<dbReference type="EMBL" id="GEBQ01016651">
    <property type="protein sequence ID" value="JAT23326.1"/>
    <property type="molecule type" value="Transcribed_RNA"/>
</dbReference>
<proteinExistence type="predicted"/>
<sequence>EGLKVAVRSPWDRCSSTSSDQGSSCFSVPETSTPETTPVKAKEELTPCTNKSGKDVWESIRLLLNWCELPVNTIPLLHIVLSDVTPDPEEVYRRFQKVRE</sequence>
<reference evidence="2" key="1">
    <citation type="submission" date="2015-11" db="EMBL/GenBank/DDBJ databases">
        <title>De novo transcriptome assembly of four potential Pierce s Disease insect vectors from Arizona vineyards.</title>
        <authorList>
            <person name="Tassone E.E."/>
        </authorList>
    </citation>
    <scope>NUCLEOTIDE SEQUENCE</scope>
</reference>
<evidence type="ECO:0000313" key="2">
    <source>
        <dbReference type="EMBL" id="JAT23326.1"/>
    </source>
</evidence>
<feature type="region of interest" description="Disordered" evidence="1">
    <location>
        <begin position="1"/>
        <end position="44"/>
    </location>
</feature>
<gene>
    <name evidence="2" type="ORF">g.50446</name>
</gene>
<feature type="non-terminal residue" evidence="2">
    <location>
        <position position="1"/>
    </location>
</feature>
<protein>
    <submittedName>
        <fullName evidence="2">Uncharacterized protein</fullName>
    </submittedName>
</protein>
<feature type="compositionally biased region" description="Low complexity" evidence="1">
    <location>
        <begin position="15"/>
        <end position="39"/>
    </location>
</feature>
<feature type="non-terminal residue" evidence="2">
    <location>
        <position position="100"/>
    </location>
</feature>
<organism evidence="2">
    <name type="scientific">Graphocephala atropunctata</name>
    <dbReference type="NCBI Taxonomy" id="36148"/>
    <lineage>
        <taxon>Eukaryota</taxon>
        <taxon>Metazoa</taxon>
        <taxon>Ecdysozoa</taxon>
        <taxon>Arthropoda</taxon>
        <taxon>Hexapoda</taxon>
        <taxon>Insecta</taxon>
        <taxon>Pterygota</taxon>
        <taxon>Neoptera</taxon>
        <taxon>Paraneoptera</taxon>
        <taxon>Hemiptera</taxon>
        <taxon>Auchenorrhyncha</taxon>
        <taxon>Membracoidea</taxon>
        <taxon>Cicadellidae</taxon>
        <taxon>Cicadellinae</taxon>
        <taxon>Cicadellini</taxon>
        <taxon>Graphocephala</taxon>
    </lineage>
</organism>
<dbReference type="AlphaFoldDB" id="A0A1B6LHY3"/>
<evidence type="ECO:0000256" key="1">
    <source>
        <dbReference type="SAM" id="MobiDB-lite"/>
    </source>
</evidence>
<accession>A0A1B6LHY3</accession>